<evidence type="ECO:0000313" key="3">
    <source>
        <dbReference type="Proteomes" id="UP000230790"/>
    </source>
</evidence>
<dbReference type="Proteomes" id="UP000230790">
    <property type="component" value="Unassembled WGS sequence"/>
</dbReference>
<evidence type="ECO:0000313" key="2">
    <source>
        <dbReference type="EMBL" id="PJF47638.1"/>
    </source>
</evidence>
<dbReference type="PANTHER" id="PTHR10859">
    <property type="entry name" value="GLYCOSYL TRANSFERASE"/>
    <property type="match status" value="1"/>
</dbReference>
<sequence>MNPYLSVVIPAYNEAANILSGSLTAVHDYLCVQSYAYEIIVVDDGSTDETAALAEDFVTQHRNTRLIRNPHRGKAFTVTTGLRAATGQIVLFTDMDQATPIQETAKLLPWYERGYDIVIGSRGTYRRNAPLWRKFMSRSQILLRQLILGFRDITDTQCGFKSFRGSAIGPILDHLHLYNFAHHAEVHGATVTAGFDVELLFVAQRLGYRVKEVPVEWDYRHSRRVNLLRDSLRGVRELLEIRAADLRGAYRDPRLP</sequence>
<protein>
    <recommendedName>
        <fullName evidence="1">Glycosyltransferase 2-like domain-containing protein</fullName>
    </recommendedName>
</protein>
<feature type="domain" description="Glycosyltransferase 2-like" evidence="1">
    <location>
        <begin position="6"/>
        <end position="160"/>
    </location>
</feature>
<dbReference type="Gene3D" id="3.90.550.10">
    <property type="entry name" value="Spore Coat Polysaccharide Biosynthesis Protein SpsA, Chain A"/>
    <property type="match status" value="1"/>
</dbReference>
<comment type="caution">
    <text evidence="2">The sequence shown here is derived from an EMBL/GenBank/DDBJ whole genome shotgun (WGS) entry which is preliminary data.</text>
</comment>
<organism evidence="2 3">
    <name type="scientific">Candidatus Thermofonsia Clade 3 bacterium</name>
    <dbReference type="NCBI Taxonomy" id="2364212"/>
    <lineage>
        <taxon>Bacteria</taxon>
        <taxon>Bacillati</taxon>
        <taxon>Chloroflexota</taxon>
        <taxon>Candidatus Thermofontia</taxon>
        <taxon>Candidatus Thermofonsia Clade 3</taxon>
    </lineage>
</organism>
<reference evidence="2 3" key="1">
    <citation type="submission" date="2017-11" db="EMBL/GenBank/DDBJ databases">
        <title>Evolution of Phototrophy in the Chloroflexi Phylum Driven by Horizontal Gene Transfer.</title>
        <authorList>
            <person name="Ward L.M."/>
            <person name="Hemp J."/>
            <person name="Shih P.M."/>
            <person name="Mcglynn S.E."/>
            <person name="Fischer W."/>
        </authorList>
    </citation>
    <scope>NUCLEOTIDE SEQUENCE [LARGE SCALE GENOMIC DNA]</scope>
    <source>
        <strain evidence="2">JP3_7</strain>
    </source>
</reference>
<dbReference type="InterPro" id="IPR029044">
    <property type="entry name" value="Nucleotide-diphossugar_trans"/>
</dbReference>
<dbReference type="SUPFAM" id="SSF53448">
    <property type="entry name" value="Nucleotide-diphospho-sugar transferases"/>
    <property type="match status" value="1"/>
</dbReference>
<dbReference type="Pfam" id="PF00535">
    <property type="entry name" value="Glycos_transf_2"/>
    <property type="match status" value="1"/>
</dbReference>
<dbReference type="EMBL" id="PGTN01000040">
    <property type="protein sequence ID" value="PJF47638.1"/>
    <property type="molecule type" value="Genomic_DNA"/>
</dbReference>
<dbReference type="InterPro" id="IPR001173">
    <property type="entry name" value="Glyco_trans_2-like"/>
</dbReference>
<proteinExistence type="predicted"/>
<evidence type="ECO:0000259" key="1">
    <source>
        <dbReference type="Pfam" id="PF00535"/>
    </source>
</evidence>
<name>A0A2M8QCZ4_9CHLR</name>
<dbReference type="GO" id="GO:0006487">
    <property type="term" value="P:protein N-linked glycosylation"/>
    <property type="evidence" value="ECO:0007669"/>
    <property type="project" value="TreeGrafter"/>
</dbReference>
<accession>A0A2M8QCZ4</accession>
<gene>
    <name evidence="2" type="ORF">CUN48_07700</name>
</gene>
<dbReference type="AlphaFoldDB" id="A0A2M8QCZ4"/>
<dbReference type="PANTHER" id="PTHR10859:SF91">
    <property type="entry name" value="DOLICHYL-PHOSPHATE BETA-GLUCOSYLTRANSFERASE"/>
    <property type="match status" value="1"/>
</dbReference>